<name>A0A4R6NXU1_9GAMM</name>
<dbReference type="InterPro" id="IPR036271">
    <property type="entry name" value="Tet_transcr_reg_TetR-rel_C_sf"/>
</dbReference>
<dbReference type="Gene3D" id="1.10.357.10">
    <property type="entry name" value="Tetracycline Repressor, domain 2"/>
    <property type="match status" value="1"/>
</dbReference>
<feature type="domain" description="HTH tetR-type" evidence="5">
    <location>
        <begin position="3"/>
        <end position="63"/>
    </location>
</feature>
<dbReference type="AlphaFoldDB" id="A0A4R6NXU1"/>
<evidence type="ECO:0000256" key="1">
    <source>
        <dbReference type="ARBA" id="ARBA00023015"/>
    </source>
</evidence>
<dbReference type="SUPFAM" id="SSF48498">
    <property type="entry name" value="Tetracyclin repressor-like, C-terminal domain"/>
    <property type="match status" value="1"/>
</dbReference>
<accession>A0A4R6NXU1</accession>
<evidence type="ECO:0000313" key="6">
    <source>
        <dbReference type="EMBL" id="TDP28432.1"/>
    </source>
</evidence>
<dbReference type="PANTHER" id="PTHR47506">
    <property type="entry name" value="TRANSCRIPTIONAL REGULATORY PROTEIN"/>
    <property type="match status" value="1"/>
</dbReference>
<keyword evidence="7" id="KW-1185">Reference proteome</keyword>
<keyword evidence="2 4" id="KW-0238">DNA-binding</keyword>
<dbReference type="PROSITE" id="PS50977">
    <property type="entry name" value="HTH_TETR_2"/>
    <property type="match status" value="1"/>
</dbReference>
<evidence type="ECO:0000313" key="7">
    <source>
        <dbReference type="Proteomes" id="UP000295531"/>
    </source>
</evidence>
<keyword evidence="3" id="KW-0804">Transcription</keyword>
<dbReference type="SUPFAM" id="SSF46689">
    <property type="entry name" value="Homeodomain-like"/>
    <property type="match status" value="1"/>
</dbReference>
<feature type="DNA-binding region" description="H-T-H motif" evidence="4">
    <location>
        <begin position="26"/>
        <end position="45"/>
    </location>
</feature>
<dbReference type="PANTHER" id="PTHR47506:SF1">
    <property type="entry name" value="HTH-TYPE TRANSCRIPTIONAL REGULATOR YJDC"/>
    <property type="match status" value="1"/>
</dbReference>
<dbReference type="GO" id="GO:0003677">
    <property type="term" value="F:DNA binding"/>
    <property type="evidence" value="ECO:0007669"/>
    <property type="project" value="UniProtKB-UniRule"/>
</dbReference>
<keyword evidence="1" id="KW-0805">Transcription regulation</keyword>
<comment type="caution">
    <text evidence="6">The sequence shown here is derived from an EMBL/GenBank/DDBJ whole genome shotgun (WGS) entry which is preliminary data.</text>
</comment>
<proteinExistence type="predicted"/>
<evidence type="ECO:0000259" key="5">
    <source>
        <dbReference type="PROSITE" id="PS50977"/>
    </source>
</evidence>
<reference evidence="6 7" key="1">
    <citation type="submission" date="2019-03" db="EMBL/GenBank/DDBJ databases">
        <title>Freshwater and sediment microbial communities from various areas in North America, analyzing microbe dynamics in response to fracking.</title>
        <authorList>
            <person name="Lamendella R."/>
        </authorList>
    </citation>
    <scope>NUCLEOTIDE SEQUENCE [LARGE SCALE GENOMIC DNA]</scope>
    <source>
        <strain evidence="6 7">18_TX</strain>
    </source>
</reference>
<dbReference type="Proteomes" id="UP000295531">
    <property type="component" value="Unassembled WGS sequence"/>
</dbReference>
<dbReference type="Pfam" id="PF00440">
    <property type="entry name" value="TetR_N"/>
    <property type="match status" value="1"/>
</dbReference>
<dbReference type="EMBL" id="SNXI01000021">
    <property type="protein sequence ID" value="TDP28432.1"/>
    <property type="molecule type" value="Genomic_DNA"/>
</dbReference>
<dbReference type="OrthoDB" id="9809772at2"/>
<sequence length="194" mass="21724">MNRDTRTTLLDIAEYNARSRSFDGFSYADLAVAVGIRKASIHYHFPTKADLSDHLIARYHTSLKERLAEIENDHLSADERLMALIRLYREALNGGQTVCLCVAFSICRERISEKVVIRVGAVRAMLLKWIKSNFELGLKDRSISLITAPEEEACATLAMLEGAHLAARTAQDTAPFDAAIQMLLGRCRQSARKE</sequence>
<dbReference type="InterPro" id="IPR009057">
    <property type="entry name" value="Homeodomain-like_sf"/>
</dbReference>
<organism evidence="6 7">
    <name type="scientific">Idiomarina aquatica</name>
    <dbReference type="NCBI Taxonomy" id="1327752"/>
    <lineage>
        <taxon>Bacteria</taxon>
        <taxon>Pseudomonadati</taxon>
        <taxon>Pseudomonadota</taxon>
        <taxon>Gammaproteobacteria</taxon>
        <taxon>Alteromonadales</taxon>
        <taxon>Idiomarinaceae</taxon>
        <taxon>Idiomarina</taxon>
    </lineage>
</organism>
<gene>
    <name evidence="6" type="ORF">DEU29_1217</name>
</gene>
<evidence type="ECO:0000256" key="4">
    <source>
        <dbReference type="PROSITE-ProRule" id="PRU00335"/>
    </source>
</evidence>
<evidence type="ECO:0000256" key="2">
    <source>
        <dbReference type="ARBA" id="ARBA00023125"/>
    </source>
</evidence>
<dbReference type="RefSeq" id="WP_133540597.1">
    <property type="nucleotide sequence ID" value="NZ_SNXI01000021.1"/>
</dbReference>
<evidence type="ECO:0000256" key="3">
    <source>
        <dbReference type="ARBA" id="ARBA00023163"/>
    </source>
</evidence>
<protein>
    <submittedName>
        <fullName evidence="6">TetR family transcriptional regulator</fullName>
    </submittedName>
</protein>
<dbReference type="InterPro" id="IPR001647">
    <property type="entry name" value="HTH_TetR"/>
</dbReference>